<dbReference type="Proteomes" id="UP000246635">
    <property type="component" value="Unassembled WGS sequence"/>
</dbReference>
<feature type="transmembrane region" description="Helical" evidence="1">
    <location>
        <begin position="12"/>
        <end position="29"/>
    </location>
</feature>
<name>A0A2V2YYM3_9BACL</name>
<feature type="transmembrane region" description="Helical" evidence="1">
    <location>
        <begin position="101"/>
        <end position="120"/>
    </location>
</feature>
<evidence type="ECO:0000256" key="1">
    <source>
        <dbReference type="SAM" id="Phobius"/>
    </source>
</evidence>
<proteinExistence type="predicted"/>
<reference evidence="2 3" key="1">
    <citation type="submission" date="2018-05" db="EMBL/GenBank/DDBJ databases">
        <title>Genomic Encyclopedia of Type Strains, Phase III (KMG-III): the genomes of soil and plant-associated and newly described type strains.</title>
        <authorList>
            <person name="Whitman W."/>
        </authorList>
    </citation>
    <scope>NUCLEOTIDE SEQUENCE [LARGE SCALE GENOMIC DNA]</scope>
    <source>
        <strain evidence="2 3">CECT 5696</strain>
    </source>
</reference>
<keyword evidence="1" id="KW-0812">Transmembrane</keyword>
<dbReference type="AlphaFoldDB" id="A0A2V2YYM3"/>
<keyword evidence="1" id="KW-1133">Transmembrane helix</keyword>
<protein>
    <submittedName>
        <fullName evidence="2">Uncharacterized protein</fullName>
    </submittedName>
</protein>
<feature type="transmembrane region" description="Helical" evidence="1">
    <location>
        <begin position="80"/>
        <end position="95"/>
    </location>
</feature>
<organism evidence="2 3">
    <name type="scientific">Paenibacillus cellulosilyticus</name>
    <dbReference type="NCBI Taxonomy" id="375489"/>
    <lineage>
        <taxon>Bacteria</taxon>
        <taxon>Bacillati</taxon>
        <taxon>Bacillota</taxon>
        <taxon>Bacilli</taxon>
        <taxon>Bacillales</taxon>
        <taxon>Paenibacillaceae</taxon>
        <taxon>Paenibacillus</taxon>
    </lineage>
</organism>
<dbReference type="OrthoDB" id="2721202at2"/>
<accession>A0A2V2YYM3</accession>
<feature type="transmembrane region" description="Helical" evidence="1">
    <location>
        <begin position="132"/>
        <end position="151"/>
    </location>
</feature>
<dbReference type="EMBL" id="QGTQ01000002">
    <property type="protein sequence ID" value="PWW07240.1"/>
    <property type="molecule type" value="Genomic_DNA"/>
</dbReference>
<keyword evidence="1" id="KW-0472">Membrane</keyword>
<gene>
    <name evidence="2" type="ORF">DFQ01_102132</name>
</gene>
<evidence type="ECO:0000313" key="3">
    <source>
        <dbReference type="Proteomes" id="UP000246635"/>
    </source>
</evidence>
<feature type="transmembrane region" description="Helical" evidence="1">
    <location>
        <begin position="49"/>
        <end position="68"/>
    </location>
</feature>
<sequence length="263" mass="30173">MNQTQRNVQSYLLMKLASAGFTVVFFWFFCLTMTGDWYQSFGSMQELKIWPIIYLYGISSSLVIDLILKYVSRNREPIKAALYIFFGLAYFSYSLKYNSFAAFVFVGAFGVVFALVYYWGTFIFKKMQWHSYIFAFALPIILFVWMNVSAMDRQVNWKETYTQSALNTYEATFDYFNGSKEIPVHVQKGQILRFKIVWDTQGVGNGGATGQHVTKPNGKYAPMEKTSDHQTLVRIEENGTYKIVADAAINNSAYGCHSAYPTP</sequence>
<comment type="caution">
    <text evidence="2">The sequence shown here is derived from an EMBL/GenBank/DDBJ whole genome shotgun (WGS) entry which is preliminary data.</text>
</comment>
<evidence type="ECO:0000313" key="2">
    <source>
        <dbReference type="EMBL" id="PWW07240.1"/>
    </source>
</evidence>
<keyword evidence="3" id="KW-1185">Reference proteome</keyword>
<dbReference type="RefSeq" id="WP_110042500.1">
    <property type="nucleotide sequence ID" value="NZ_CP054612.1"/>
</dbReference>